<evidence type="ECO:0000259" key="13">
    <source>
        <dbReference type="Pfam" id="PF13193"/>
    </source>
</evidence>
<sequence>MLRTLLRSLPRRPSVSLSSQKLGCRRCIWQLQTSWSRSASNTAPSAVGFNNYDEGRDNFSLEVPEYFNFVTDVIDKWAAVQMKEEEEEGIDESGLVNPKHLALWWTSDVRPKIQLQWTFKDLSEVTKRTAYILTGPGGLRKGDRVVVTTSLLAQFWTIQLACIKTGLVFVPCAYDKPDDIKRCLQAIQPKMVIVEEPDIEVVDQVIDECPSVKLKLFMPNDRYSHRALGWYNYADMYYTSPGKVEESDPTRSDDVMSIYFTSGTVSQPKMVPHTHASYGLGHYTTGKYFLDLTRTDVHWNLVQDSGWAKVAWSSVFGPWSQGACVFVHQMDNPGPEKVLRTLEEYPITTLCSTPSEYRMLIQEDLAAYNFHSLRHCVSAGELLNPDVIEKWEAGTGIVVKDGYGQSETTVMIANFNCLPVKPGAMGKPVPGYNIDIINDDNQVLPAYEVGEIAVRMTPNRPLGVFTGYEGDLKQTLKVFTDNYYKTGDQGYMDDDGYMWFVSRDADIIHTQGVQVSPFDIESELLEHPAVAECAAVSSPDETHLSGPVIKAFIVLAENYQDMDQEELIDMFRQHAQENLEPTHQPRKYAFTSYIAKTATGKVKRSVMRSTEWGSTAEHAIGTKVAKTV</sequence>
<feature type="domain" description="AMP-dependent synthetase/ligase" evidence="12">
    <location>
        <begin position="113"/>
        <end position="468"/>
    </location>
</feature>
<protein>
    <recommendedName>
        <fullName evidence="10">medium-chain acyl-CoA ligase</fullName>
        <ecNumber evidence="10">6.2.1.2</ecNumber>
    </recommendedName>
</protein>
<dbReference type="InterPro" id="IPR025110">
    <property type="entry name" value="AMP-bd_C"/>
</dbReference>
<feature type="domain" description="AMP-binding enzyme C-terminal" evidence="13">
    <location>
        <begin position="520"/>
        <end position="601"/>
    </location>
</feature>
<name>A0AAD9KYV7_RIDPI</name>
<dbReference type="InterPro" id="IPR045851">
    <property type="entry name" value="AMP-bd_C_sf"/>
</dbReference>
<keyword evidence="6" id="KW-0067">ATP-binding</keyword>
<keyword evidence="4" id="KW-0479">Metal-binding</keyword>
<dbReference type="GO" id="GO:0031956">
    <property type="term" value="F:medium-chain fatty acid-CoA ligase activity"/>
    <property type="evidence" value="ECO:0007669"/>
    <property type="project" value="UniProtKB-EC"/>
</dbReference>
<proteinExistence type="inferred from homology"/>
<accession>A0AAD9KYV7</accession>
<dbReference type="AlphaFoldDB" id="A0AAD9KYV7"/>
<evidence type="ECO:0000256" key="9">
    <source>
        <dbReference type="ARBA" id="ARBA00023128"/>
    </source>
</evidence>
<keyword evidence="8" id="KW-0443">Lipid metabolism</keyword>
<keyword evidence="3" id="KW-0436">Ligase</keyword>
<dbReference type="Pfam" id="PF00501">
    <property type="entry name" value="AMP-binding"/>
    <property type="match status" value="1"/>
</dbReference>
<dbReference type="GO" id="GO:0006637">
    <property type="term" value="P:acyl-CoA metabolic process"/>
    <property type="evidence" value="ECO:0007669"/>
    <property type="project" value="TreeGrafter"/>
</dbReference>
<dbReference type="PANTHER" id="PTHR43605">
    <property type="entry name" value="ACYL-COENZYME A SYNTHETASE"/>
    <property type="match status" value="1"/>
</dbReference>
<dbReference type="Gene3D" id="3.30.300.30">
    <property type="match status" value="1"/>
</dbReference>
<dbReference type="GO" id="GO:0005524">
    <property type="term" value="F:ATP binding"/>
    <property type="evidence" value="ECO:0007669"/>
    <property type="project" value="UniProtKB-KW"/>
</dbReference>
<evidence type="ECO:0000256" key="11">
    <source>
        <dbReference type="ARBA" id="ARBA00048477"/>
    </source>
</evidence>
<evidence type="ECO:0000259" key="12">
    <source>
        <dbReference type="Pfam" id="PF00501"/>
    </source>
</evidence>
<evidence type="ECO:0000256" key="4">
    <source>
        <dbReference type="ARBA" id="ARBA00022723"/>
    </source>
</evidence>
<evidence type="ECO:0000256" key="6">
    <source>
        <dbReference type="ARBA" id="ARBA00022840"/>
    </source>
</evidence>
<comment type="caution">
    <text evidence="14">The sequence shown here is derived from an EMBL/GenBank/DDBJ whole genome shotgun (WGS) entry which is preliminary data.</text>
</comment>
<dbReference type="InterPro" id="IPR051087">
    <property type="entry name" value="Mitochondrial_ACSM"/>
</dbReference>
<dbReference type="GO" id="GO:0004321">
    <property type="term" value="F:fatty-acyl-CoA synthase activity"/>
    <property type="evidence" value="ECO:0007669"/>
    <property type="project" value="TreeGrafter"/>
</dbReference>
<dbReference type="EMBL" id="JAODUO010000453">
    <property type="protein sequence ID" value="KAK2180214.1"/>
    <property type="molecule type" value="Genomic_DNA"/>
</dbReference>
<evidence type="ECO:0000256" key="7">
    <source>
        <dbReference type="ARBA" id="ARBA00022842"/>
    </source>
</evidence>
<evidence type="ECO:0000256" key="2">
    <source>
        <dbReference type="ARBA" id="ARBA00006432"/>
    </source>
</evidence>
<evidence type="ECO:0000313" key="14">
    <source>
        <dbReference type="EMBL" id="KAK2180214.1"/>
    </source>
</evidence>
<dbReference type="PANTHER" id="PTHR43605:SF10">
    <property type="entry name" value="ACYL-COA SYNTHETASE MEDIUM CHAIN FAMILY MEMBER 3"/>
    <property type="match status" value="1"/>
</dbReference>
<dbReference type="Pfam" id="PF13193">
    <property type="entry name" value="AMP-binding_C"/>
    <property type="match status" value="1"/>
</dbReference>
<evidence type="ECO:0000313" key="15">
    <source>
        <dbReference type="Proteomes" id="UP001209878"/>
    </source>
</evidence>
<evidence type="ECO:0000256" key="3">
    <source>
        <dbReference type="ARBA" id="ARBA00022598"/>
    </source>
</evidence>
<reference evidence="14" key="1">
    <citation type="journal article" date="2023" name="Mol. Biol. Evol.">
        <title>Third-Generation Sequencing Reveals the Adaptive Role of the Epigenome in Three Deep-Sea Polychaetes.</title>
        <authorList>
            <person name="Perez M."/>
            <person name="Aroh O."/>
            <person name="Sun Y."/>
            <person name="Lan Y."/>
            <person name="Juniper S.K."/>
            <person name="Young C.R."/>
            <person name="Angers B."/>
            <person name="Qian P.Y."/>
        </authorList>
    </citation>
    <scope>NUCLEOTIDE SEQUENCE</scope>
    <source>
        <strain evidence="14">R07B-5</strain>
    </source>
</reference>
<organism evidence="14 15">
    <name type="scientific">Ridgeia piscesae</name>
    <name type="common">Tubeworm</name>
    <dbReference type="NCBI Taxonomy" id="27915"/>
    <lineage>
        <taxon>Eukaryota</taxon>
        <taxon>Metazoa</taxon>
        <taxon>Spiralia</taxon>
        <taxon>Lophotrochozoa</taxon>
        <taxon>Annelida</taxon>
        <taxon>Polychaeta</taxon>
        <taxon>Sedentaria</taxon>
        <taxon>Canalipalpata</taxon>
        <taxon>Sabellida</taxon>
        <taxon>Siboglinidae</taxon>
        <taxon>Ridgeia</taxon>
    </lineage>
</organism>
<comment type="similarity">
    <text evidence="2">Belongs to the ATP-dependent AMP-binding enzyme family.</text>
</comment>
<evidence type="ECO:0000256" key="8">
    <source>
        <dbReference type="ARBA" id="ARBA00023098"/>
    </source>
</evidence>
<dbReference type="GO" id="GO:0005759">
    <property type="term" value="C:mitochondrial matrix"/>
    <property type="evidence" value="ECO:0007669"/>
    <property type="project" value="TreeGrafter"/>
</dbReference>
<keyword evidence="9" id="KW-0496">Mitochondrion</keyword>
<keyword evidence="7" id="KW-0460">Magnesium</keyword>
<evidence type="ECO:0000256" key="5">
    <source>
        <dbReference type="ARBA" id="ARBA00022741"/>
    </source>
</evidence>
<dbReference type="GO" id="GO:0006633">
    <property type="term" value="P:fatty acid biosynthetic process"/>
    <property type="evidence" value="ECO:0007669"/>
    <property type="project" value="TreeGrafter"/>
</dbReference>
<evidence type="ECO:0000256" key="1">
    <source>
        <dbReference type="ARBA" id="ARBA00004173"/>
    </source>
</evidence>
<evidence type="ECO:0000256" key="10">
    <source>
        <dbReference type="ARBA" id="ARBA00039009"/>
    </source>
</evidence>
<dbReference type="Gene3D" id="3.40.50.12780">
    <property type="entry name" value="N-terminal domain of ligase-like"/>
    <property type="match status" value="1"/>
</dbReference>
<dbReference type="GO" id="GO:0046872">
    <property type="term" value="F:metal ion binding"/>
    <property type="evidence" value="ECO:0007669"/>
    <property type="project" value="UniProtKB-KW"/>
</dbReference>
<keyword evidence="15" id="KW-1185">Reference proteome</keyword>
<comment type="catalytic activity">
    <reaction evidence="11">
        <text>a medium-chain fatty acid + ATP + CoA = a medium-chain fatty acyl-CoA + AMP + diphosphate</text>
        <dbReference type="Rhea" id="RHEA:48340"/>
        <dbReference type="ChEBI" id="CHEBI:30616"/>
        <dbReference type="ChEBI" id="CHEBI:33019"/>
        <dbReference type="ChEBI" id="CHEBI:57287"/>
        <dbReference type="ChEBI" id="CHEBI:59558"/>
        <dbReference type="ChEBI" id="CHEBI:90546"/>
        <dbReference type="ChEBI" id="CHEBI:456215"/>
        <dbReference type="EC" id="6.2.1.2"/>
    </reaction>
    <physiologicalReaction direction="left-to-right" evidence="11">
        <dbReference type="Rhea" id="RHEA:48341"/>
    </physiologicalReaction>
</comment>
<dbReference type="EC" id="6.2.1.2" evidence="10"/>
<dbReference type="InterPro" id="IPR042099">
    <property type="entry name" value="ANL_N_sf"/>
</dbReference>
<dbReference type="FunFam" id="3.40.50.12780:FF:000007">
    <property type="entry name" value="Acyl-coenzyme A synthetase ACSM2A, mitochondrial"/>
    <property type="match status" value="1"/>
</dbReference>
<dbReference type="Proteomes" id="UP001209878">
    <property type="component" value="Unassembled WGS sequence"/>
</dbReference>
<dbReference type="SUPFAM" id="SSF56801">
    <property type="entry name" value="Acetyl-CoA synthetase-like"/>
    <property type="match status" value="1"/>
</dbReference>
<keyword evidence="5" id="KW-0547">Nucleotide-binding</keyword>
<gene>
    <name evidence="14" type="ORF">NP493_453g02022</name>
</gene>
<comment type="subcellular location">
    <subcellularLocation>
        <location evidence="1">Mitochondrion</location>
    </subcellularLocation>
</comment>
<dbReference type="InterPro" id="IPR000873">
    <property type="entry name" value="AMP-dep_synth/lig_dom"/>
</dbReference>